<dbReference type="CDD" id="cd07043">
    <property type="entry name" value="STAS_anti-anti-sigma_factors"/>
    <property type="match status" value="1"/>
</dbReference>
<sequence length="146" mass="16517">MELQSGRRGTSTWPGKPVRMHQNPPPPRPHRMPARRAVFYTRGDWAVVPLSDRTLRECIHDLRWRLEEMLADGPSALVVDVSGLTRLSSPTIAALLWAKRRCTARRVRVMLSQPDQAMVDLLHRAGLDDVLEIQPPRDSALGKATR</sequence>
<evidence type="ECO:0000256" key="1">
    <source>
        <dbReference type="SAM" id="MobiDB-lite"/>
    </source>
</evidence>
<dbReference type="InterPro" id="IPR036513">
    <property type="entry name" value="STAS_dom_sf"/>
</dbReference>
<organism evidence="3 4">
    <name type="scientific">Jiangella ureilytica</name>
    <dbReference type="NCBI Taxonomy" id="2530374"/>
    <lineage>
        <taxon>Bacteria</taxon>
        <taxon>Bacillati</taxon>
        <taxon>Actinomycetota</taxon>
        <taxon>Actinomycetes</taxon>
        <taxon>Jiangellales</taxon>
        <taxon>Jiangellaceae</taxon>
        <taxon>Jiangella</taxon>
    </lineage>
</organism>
<dbReference type="PROSITE" id="PS50801">
    <property type="entry name" value="STAS"/>
    <property type="match status" value="1"/>
</dbReference>
<dbReference type="InterPro" id="IPR002645">
    <property type="entry name" value="STAS_dom"/>
</dbReference>
<dbReference type="OrthoDB" id="3788286at2"/>
<dbReference type="EMBL" id="SMKL01000010">
    <property type="protein sequence ID" value="TDC53291.1"/>
    <property type="molecule type" value="Genomic_DNA"/>
</dbReference>
<evidence type="ECO:0000259" key="2">
    <source>
        <dbReference type="PROSITE" id="PS50801"/>
    </source>
</evidence>
<comment type="caution">
    <text evidence="3">The sequence shown here is derived from an EMBL/GenBank/DDBJ whole genome shotgun (WGS) entry which is preliminary data.</text>
</comment>
<accession>A0A4R4RTB2</accession>
<dbReference type="PANTHER" id="PTHR33495">
    <property type="entry name" value="ANTI-SIGMA FACTOR ANTAGONIST TM_1081-RELATED-RELATED"/>
    <property type="match status" value="1"/>
</dbReference>
<gene>
    <name evidence="3" type="ORF">E1212_06390</name>
</gene>
<feature type="region of interest" description="Disordered" evidence="1">
    <location>
        <begin position="1"/>
        <end position="31"/>
    </location>
</feature>
<evidence type="ECO:0000313" key="3">
    <source>
        <dbReference type="EMBL" id="TDC53291.1"/>
    </source>
</evidence>
<dbReference type="Pfam" id="PF13466">
    <property type="entry name" value="STAS_2"/>
    <property type="match status" value="1"/>
</dbReference>
<protein>
    <submittedName>
        <fullName evidence="3">Anti-sigma factor antagonist</fullName>
    </submittedName>
</protein>
<dbReference type="GO" id="GO:0043856">
    <property type="term" value="F:anti-sigma factor antagonist activity"/>
    <property type="evidence" value="ECO:0007669"/>
    <property type="project" value="TreeGrafter"/>
</dbReference>
<feature type="domain" description="STAS" evidence="2">
    <location>
        <begin position="62"/>
        <end position="144"/>
    </location>
</feature>
<reference evidence="3 4" key="1">
    <citation type="submission" date="2019-02" db="EMBL/GenBank/DDBJ databases">
        <title>Draft genome sequences of novel Actinobacteria.</title>
        <authorList>
            <person name="Sahin N."/>
            <person name="Ay H."/>
            <person name="Saygin H."/>
        </authorList>
    </citation>
    <scope>NUCLEOTIDE SEQUENCE [LARGE SCALE GENOMIC DNA]</scope>
    <source>
        <strain evidence="3 4">KC603</strain>
    </source>
</reference>
<dbReference type="SUPFAM" id="SSF52091">
    <property type="entry name" value="SpoIIaa-like"/>
    <property type="match status" value="1"/>
</dbReference>
<evidence type="ECO:0000313" key="4">
    <source>
        <dbReference type="Proteomes" id="UP000295621"/>
    </source>
</evidence>
<dbReference type="Proteomes" id="UP000295621">
    <property type="component" value="Unassembled WGS sequence"/>
</dbReference>
<dbReference type="Gene3D" id="3.30.750.24">
    <property type="entry name" value="STAS domain"/>
    <property type="match status" value="1"/>
</dbReference>
<dbReference type="AlphaFoldDB" id="A0A4R4RTB2"/>
<keyword evidence="4" id="KW-1185">Reference proteome</keyword>
<name>A0A4R4RTB2_9ACTN</name>
<dbReference type="InterPro" id="IPR058548">
    <property type="entry name" value="MlaB-like_STAS"/>
</dbReference>
<proteinExistence type="predicted"/>
<dbReference type="PANTHER" id="PTHR33495:SF2">
    <property type="entry name" value="ANTI-SIGMA FACTOR ANTAGONIST TM_1081-RELATED"/>
    <property type="match status" value="1"/>
</dbReference>